<sequence>MSILSSFWDQFIESIAKNQKKYPLLFPLLKQIHPVELTEEKIVLSCQNQGLKFYLDKGKPHEELEDSLSEQAGKRIRIELSVTSTKKRPKDAPLLNFQPTLSDLYYKTGLLSKYSFDNFAVSSTNQVAHAAAQAVTNGLGHAYNPLLLYGGVGVGKTHLAQAIGRNVLEKDQDKKIFFCPSDQFTNELIESIREKSTPGFRRKYRRLNLLILDDVQFIAGKEKVQEEFFHTFNSLVSAGGQVILTADQPPSQIKNLEDRLRSRFSGGLIVDIQPPDFELRTAILLIKAREKNIEIDIESAKAIAERVSDSRELEGTLLTLYSKVLGNKEFIDFESVRAFFSKKQEALANKLLPQDVLKTVSSFYNIRPSHLKSGLRTSNVVLPRQVAMFILRNYLKMKLSEIAFFLKRKDHTTVMHAIDKINRLTAKDPLIKREVDQIIQSLNLST</sequence>
<dbReference type="InterPro" id="IPR027417">
    <property type="entry name" value="P-loop_NTPase"/>
</dbReference>
<organism evidence="14 15">
    <name type="scientific">Candidatus Roizmanbacteria bacterium RIFCSPLOWO2_01_FULL_37_16</name>
    <dbReference type="NCBI Taxonomy" id="1802058"/>
    <lineage>
        <taxon>Bacteria</taxon>
        <taxon>Candidatus Roizmaniibacteriota</taxon>
    </lineage>
</organism>
<feature type="binding site" evidence="8">
    <location>
        <position position="155"/>
    </location>
    <ligand>
        <name>ATP</name>
        <dbReference type="ChEBI" id="CHEBI:30616"/>
    </ligand>
</feature>
<evidence type="ECO:0000259" key="13">
    <source>
        <dbReference type="SMART" id="SM00760"/>
    </source>
</evidence>
<evidence type="ECO:0000256" key="11">
    <source>
        <dbReference type="RuleBase" id="RU004227"/>
    </source>
</evidence>
<evidence type="ECO:0000256" key="9">
    <source>
        <dbReference type="NCBIfam" id="TIGR00362"/>
    </source>
</evidence>
<comment type="similarity">
    <text evidence="1 8 11">Belongs to the DnaA family.</text>
</comment>
<dbReference type="GO" id="GO:0006270">
    <property type="term" value="P:DNA replication initiation"/>
    <property type="evidence" value="ECO:0007669"/>
    <property type="project" value="UniProtKB-UniRule"/>
</dbReference>
<keyword evidence="4 8" id="KW-0547">Nucleotide-binding</keyword>
<dbReference type="InterPro" id="IPR003593">
    <property type="entry name" value="AAA+_ATPase"/>
</dbReference>
<evidence type="ECO:0000256" key="10">
    <source>
        <dbReference type="RuleBase" id="RU000577"/>
    </source>
</evidence>
<dbReference type="PRINTS" id="PR00051">
    <property type="entry name" value="DNAA"/>
</dbReference>
<dbReference type="PANTHER" id="PTHR30050:SF2">
    <property type="entry name" value="CHROMOSOMAL REPLICATION INITIATOR PROTEIN DNAA"/>
    <property type="match status" value="1"/>
</dbReference>
<dbReference type="Pfam" id="PF00308">
    <property type="entry name" value="Bac_DnaA"/>
    <property type="match status" value="1"/>
</dbReference>
<dbReference type="InterPro" id="IPR013159">
    <property type="entry name" value="DnaA_C"/>
</dbReference>
<dbReference type="InterPro" id="IPR013317">
    <property type="entry name" value="DnaA_dom"/>
</dbReference>
<comment type="caution">
    <text evidence="8">Lacks conserved residue(s) required for the propagation of feature annotation.</text>
</comment>
<evidence type="ECO:0000313" key="14">
    <source>
        <dbReference type="EMBL" id="OGK45041.1"/>
    </source>
</evidence>
<protein>
    <recommendedName>
        <fullName evidence="8 9">Chromosomal replication initiator protein DnaA</fullName>
    </recommendedName>
</protein>
<evidence type="ECO:0000256" key="5">
    <source>
        <dbReference type="ARBA" id="ARBA00022840"/>
    </source>
</evidence>
<dbReference type="Gene3D" id="1.10.1750.10">
    <property type="match status" value="1"/>
</dbReference>
<accession>A0A1F7INY1</accession>
<dbReference type="InterPro" id="IPR018312">
    <property type="entry name" value="Chromosome_initiator_DnaA_CS"/>
</dbReference>
<evidence type="ECO:0000256" key="4">
    <source>
        <dbReference type="ARBA" id="ARBA00022741"/>
    </source>
</evidence>
<dbReference type="SMART" id="SM00382">
    <property type="entry name" value="AAA"/>
    <property type="match status" value="1"/>
</dbReference>
<feature type="binding site" evidence="8">
    <location>
        <position position="153"/>
    </location>
    <ligand>
        <name>ATP</name>
        <dbReference type="ChEBI" id="CHEBI:30616"/>
    </ligand>
</feature>
<dbReference type="Gene3D" id="3.40.50.300">
    <property type="entry name" value="P-loop containing nucleotide triphosphate hydrolases"/>
    <property type="match status" value="1"/>
</dbReference>
<dbReference type="InterPro" id="IPR001957">
    <property type="entry name" value="Chromosome_initiator_DnaA"/>
</dbReference>
<comment type="subunit">
    <text evidence="8">Oligomerizes as a right-handed, spiral filament on DNA at oriC.</text>
</comment>
<proteinExistence type="inferred from homology"/>
<dbReference type="AlphaFoldDB" id="A0A1F7INY1"/>
<dbReference type="GO" id="GO:0005737">
    <property type="term" value="C:cytoplasm"/>
    <property type="evidence" value="ECO:0007669"/>
    <property type="project" value="UniProtKB-SubCell"/>
</dbReference>
<dbReference type="SUPFAM" id="SSF52540">
    <property type="entry name" value="P-loop containing nucleoside triphosphate hydrolases"/>
    <property type="match status" value="1"/>
</dbReference>
<dbReference type="HAMAP" id="MF_00377">
    <property type="entry name" value="DnaA_bact"/>
    <property type="match status" value="1"/>
</dbReference>
<evidence type="ECO:0000256" key="8">
    <source>
        <dbReference type="HAMAP-Rule" id="MF_00377"/>
    </source>
</evidence>
<keyword evidence="5 8" id="KW-0067">ATP-binding</keyword>
<evidence type="ECO:0000256" key="3">
    <source>
        <dbReference type="ARBA" id="ARBA00022705"/>
    </source>
</evidence>
<dbReference type="SMART" id="SM00760">
    <property type="entry name" value="Bac_DnaA_C"/>
    <property type="match status" value="1"/>
</dbReference>
<feature type="region of interest" description="Domain IV, binds dsDNA" evidence="8">
    <location>
        <begin position="325"/>
        <end position="446"/>
    </location>
</feature>
<dbReference type="CDD" id="cd06571">
    <property type="entry name" value="Bac_DnaA_C"/>
    <property type="match status" value="1"/>
</dbReference>
<feature type="domain" description="AAA+ ATPase" evidence="12">
    <location>
        <begin position="142"/>
        <end position="274"/>
    </location>
</feature>
<feature type="region of interest" description="Domain I, interacts with DnaA modulators" evidence="8">
    <location>
        <begin position="1"/>
        <end position="92"/>
    </location>
</feature>
<comment type="function">
    <text evidence="8 10">Plays an essential role in the initiation and regulation of chromosomal replication. ATP-DnaA binds to the origin of replication (oriC) to initiate formation of the DNA replication initiation complex once per cell cycle. Binds the DnaA box (a 9 base pair repeat at the origin) and separates the double-stranded (ds)DNA. Forms a right-handed helical filament on oriC DNA; dsDNA binds to the exterior of the filament while single-stranded (ss)DNA is stabiized in the filament's interior. The ATP-DnaA-oriC complex binds and stabilizes one strand of the AT-rich DNA unwinding element (DUE), permitting loading of DNA polymerase. After initiation quickly degrades to an ADP-DnaA complex that is not apt for DNA replication. Binds acidic phospholipids.</text>
</comment>
<dbReference type="Gene3D" id="1.10.8.60">
    <property type="match status" value="1"/>
</dbReference>
<dbReference type="InterPro" id="IPR010921">
    <property type="entry name" value="Trp_repressor/repl_initiator"/>
</dbReference>
<keyword evidence="7 8" id="KW-0238">DNA-binding</keyword>
<reference evidence="14 15" key="1">
    <citation type="journal article" date="2016" name="Nat. Commun.">
        <title>Thousands of microbial genomes shed light on interconnected biogeochemical processes in an aquifer system.</title>
        <authorList>
            <person name="Anantharaman K."/>
            <person name="Brown C.T."/>
            <person name="Hug L.A."/>
            <person name="Sharon I."/>
            <person name="Castelle C.J."/>
            <person name="Probst A.J."/>
            <person name="Thomas B.C."/>
            <person name="Singh A."/>
            <person name="Wilkins M.J."/>
            <person name="Karaoz U."/>
            <person name="Brodie E.L."/>
            <person name="Williams K.H."/>
            <person name="Hubbard S.S."/>
            <person name="Banfield J.F."/>
        </authorList>
    </citation>
    <scope>NUCLEOTIDE SEQUENCE [LARGE SCALE GENOMIC DNA]</scope>
</reference>
<dbReference type="SUPFAM" id="SSF48295">
    <property type="entry name" value="TrpR-like"/>
    <property type="match status" value="1"/>
</dbReference>
<dbReference type="InterPro" id="IPR020591">
    <property type="entry name" value="Chromosome_initiator_DnaA-like"/>
</dbReference>
<evidence type="ECO:0000256" key="2">
    <source>
        <dbReference type="ARBA" id="ARBA00022490"/>
    </source>
</evidence>
<feature type="domain" description="Chromosomal replication initiator DnaA C-terminal" evidence="13">
    <location>
        <begin position="352"/>
        <end position="421"/>
    </location>
</feature>
<dbReference type="PANTHER" id="PTHR30050">
    <property type="entry name" value="CHROMOSOMAL REPLICATION INITIATOR PROTEIN DNAA"/>
    <property type="match status" value="1"/>
</dbReference>
<comment type="caution">
    <text evidence="14">The sequence shown here is derived from an EMBL/GenBank/DDBJ whole genome shotgun (WGS) entry which is preliminary data.</text>
</comment>
<keyword evidence="2 8" id="KW-0963">Cytoplasm</keyword>
<dbReference type="GO" id="GO:0008289">
    <property type="term" value="F:lipid binding"/>
    <property type="evidence" value="ECO:0007669"/>
    <property type="project" value="UniProtKB-KW"/>
</dbReference>
<feature type="binding site" evidence="8">
    <location>
        <position position="157"/>
    </location>
    <ligand>
        <name>ATP</name>
        <dbReference type="ChEBI" id="CHEBI:30616"/>
    </ligand>
</feature>
<dbReference type="GO" id="GO:0006275">
    <property type="term" value="P:regulation of DNA replication"/>
    <property type="evidence" value="ECO:0007669"/>
    <property type="project" value="UniProtKB-UniRule"/>
</dbReference>
<dbReference type="GO" id="GO:0005886">
    <property type="term" value="C:plasma membrane"/>
    <property type="evidence" value="ECO:0007669"/>
    <property type="project" value="TreeGrafter"/>
</dbReference>
<evidence type="ECO:0000256" key="1">
    <source>
        <dbReference type="ARBA" id="ARBA00006583"/>
    </source>
</evidence>
<evidence type="ECO:0000313" key="15">
    <source>
        <dbReference type="Proteomes" id="UP000178040"/>
    </source>
</evidence>
<dbReference type="EMBL" id="MGAI01000017">
    <property type="protein sequence ID" value="OGK45041.1"/>
    <property type="molecule type" value="Genomic_DNA"/>
</dbReference>
<evidence type="ECO:0000256" key="6">
    <source>
        <dbReference type="ARBA" id="ARBA00023121"/>
    </source>
</evidence>
<gene>
    <name evidence="8" type="primary">dnaA</name>
    <name evidence="14" type="ORF">A3B40_01345</name>
</gene>
<name>A0A1F7INY1_9BACT</name>
<dbReference type="GO" id="GO:0003688">
    <property type="term" value="F:DNA replication origin binding"/>
    <property type="evidence" value="ECO:0007669"/>
    <property type="project" value="UniProtKB-UniRule"/>
</dbReference>
<dbReference type="GO" id="GO:0005524">
    <property type="term" value="F:ATP binding"/>
    <property type="evidence" value="ECO:0007669"/>
    <property type="project" value="UniProtKB-UniRule"/>
</dbReference>
<dbReference type="NCBIfam" id="TIGR00362">
    <property type="entry name" value="DnaA"/>
    <property type="match status" value="1"/>
</dbReference>
<dbReference type="Proteomes" id="UP000178040">
    <property type="component" value="Unassembled WGS sequence"/>
</dbReference>
<evidence type="ECO:0000256" key="7">
    <source>
        <dbReference type="ARBA" id="ARBA00023125"/>
    </source>
</evidence>
<dbReference type="CDD" id="cd00009">
    <property type="entry name" value="AAA"/>
    <property type="match status" value="1"/>
</dbReference>
<comment type="domain">
    <text evidence="8">Domain I is involved in oligomerization and binding regulators, domain II is flexibile and of varying length in different bacteria, domain III forms the AAA+ region, while domain IV binds dsDNA.</text>
</comment>
<dbReference type="PROSITE" id="PS01008">
    <property type="entry name" value="DNAA"/>
    <property type="match status" value="1"/>
</dbReference>
<dbReference type="Pfam" id="PF08299">
    <property type="entry name" value="Bac_DnaA_C"/>
    <property type="match status" value="1"/>
</dbReference>
<comment type="subcellular location">
    <subcellularLocation>
        <location evidence="8">Cytoplasm</location>
    </subcellularLocation>
</comment>
<keyword evidence="6 8" id="KW-0446">Lipid-binding</keyword>
<feature type="binding site" evidence="8">
    <location>
        <position position="156"/>
    </location>
    <ligand>
        <name>ATP</name>
        <dbReference type="ChEBI" id="CHEBI:30616"/>
    </ligand>
</feature>
<evidence type="ECO:0000259" key="12">
    <source>
        <dbReference type="SMART" id="SM00382"/>
    </source>
</evidence>
<keyword evidence="3 8" id="KW-0235">DNA replication</keyword>